<keyword evidence="1" id="KW-0732">Signal</keyword>
<name>A0ABY4S5Q9_AQUTE</name>
<evidence type="ECO:0000313" key="2">
    <source>
        <dbReference type="EMBL" id="URI08761.1"/>
    </source>
</evidence>
<proteinExistence type="predicted"/>
<organism evidence="2 3">
    <name type="scientific">Aquincola tertiaricarbonis</name>
    <dbReference type="NCBI Taxonomy" id="391953"/>
    <lineage>
        <taxon>Bacteria</taxon>
        <taxon>Pseudomonadati</taxon>
        <taxon>Pseudomonadota</taxon>
        <taxon>Betaproteobacteria</taxon>
        <taxon>Burkholderiales</taxon>
        <taxon>Sphaerotilaceae</taxon>
        <taxon>Aquincola</taxon>
    </lineage>
</organism>
<gene>
    <name evidence="2" type="ORF">MW290_24605</name>
</gene>
<evidence type="ECO:0000313" key="3">
    <source>
        <dbReference type="Proteomes" id="UP001056201"/>
    </source>
</evidence>
<evidence type="ECO:0000256" key="1">
    <source>
        <dbReference type="SAM" id="SignalP"/>
    </source>
</evidence>
<reference evidence="2" key="1">
    <citation type="submission" date="2022-05" db="EMBL/GenBank/DDBJ databases">
        <title>An RpoN-dependent PEP-CTERM gene is involved in floc formation of an Aquincola tertiaricarbonis strain.</title>
        <authorList>
            <person name="Qiu D."/>
            <person name="Xia M."/>
        </authorList>
    </citation>
    <scope>NUCLEOTIDE SEQUENCE</scope>
    <source>
        <strain evidence="2">RN12</strain>
    </source>
</reference>
<dbReference type="Proteomes" id="UP001056201">
    <property type="component" value="Chromosome 2"/>
</dbReference>
<feature type="signal peptide" evidence="1">
    <location>
        <begin position="1"/>
        <end position="25"/>
    </location>
</feature>
<dbReference type="Pfam" id="PF13557">
    <property type="entry name" value="Phenol_MetA_deg"/>
    <property type="match status" value="1"/>
</dbReference>
<dbReference type="RefSeq" id="WP_250196981.1">
    <property type="nucleotide sequence ID" value="NZ_CP097636.1"/>
</dbReference>
<accession>A0ABY4S5Q9</accession>
<dbReference type="InterPro" id="IPR025737">
    <property type="entry name" value="FApF"/>
</dbReference>
<keyword evidence="3" id="KW-1185">Reference proteome</keyword>
<dbReference type="EMBL" id="CP097636">
    <property type="protein sequence ID" value="URI08761.1"/>
    <property type="molecule type" value="Genomic_DNA"/>
</dbReference>
<feature type="chain" id="PRO_5046682432" evidence="1">
    <location>
        <begin position="26"/>
        <end position="293"/>
    </location>
</feature>
<sequence length="293" mass="31734">MNLRLRATAAASCALLGLASAPAHAVDVDAGDYTALPAGTTLGLAYYQHAERNRLYAGGDRVPIDAGLSSDVGILRVVHFMKLGGITIDPQFLLPVARLRAKDDLSALGKDSGVGDLMLAATAWLINDPQTKTYFGITPFVWVPTGAYDRGQGVNVGENRWKWALQAGYIRPLGPQLTLDAAADVTWHGRNDDYGPGSLTLRQKPVVQLQGWLRWHASDALDWRLGLSHTAGGEQSIDGESQHNRLATTRFALGAGYFVGPRTQLLATVGRDLRVREGLRESGRVNLRLLQIF</sequence>
<protein>
    <submittedName>
        <fullName evidence="2">Transporter</fullName>
    </submittedName>
</protein>